<evidence type="ECO:0000256" key="2">
    <source>
        <dbReference type="SAM" id="SignalP"/>
    </source>
</evidence>
<organism evidence="3 4">
    <name type="scientific">Pigmentiphaga kullae</name>
    <dbReference type="NCBI Taxonomy" id="151784"/>
    <lineage>
        <taxon>Bacteria</taxon>
        <taxon>Pseudomonadati</taxon>
        <taxon>Pseudomonadota</taxon>
        <taxon>Betaproteobacteria</taxon>
        <taxon>Burkholderiales</taxon>
        <taxon>Alcaligenaceae</taxon>
        <taxon>Pigmentiphaga</taxon>
    </lineage>
</organism>
<dbReference type="InterPro" id="IPR042100">
    <property type="entry name" value="Bug_dom1"/>
</dbReference>
<dbReference type="AlphaFoldDB" id="A0A4Q7N9X0"/>
<feature type="chain" id="PRO_5020321164" evidence="2">
    <location>
        <begin position="24"/>
        <end position="323"/>
    </location>
</feature>
<accession>A0A4Q7N9X0</accession>
<dbReference type="PANTHER" id="PTHR42928:SF5">
    <property type="entry name" value="BLR1237 PROTEIN"/>
    <property type="match status" value="1"/>
</dbReference>
<dbReference type="Gene3D" id="3.40.190.150">
    <property type="entry name" value="Bordetella uptake gene, domain 1"/>
    <property type="match status" value="1"/>
</dbReference>
<name>A0A4Q7N9X0_9BURK</name>
<dbReference type="PANTHER" id="PTHR42928">
    <property type="entry name" value="TRICARBOXYLATE-BINDING PROTEIN"/>
    <property type="match status" value="1"/>
</dbReference>
<keyword evidence="3" id="KW-0675">Receptor</keyword>
<evidence type="ECO:0000256" key="1">
    <source>
        <dbReference type="ARBA" id="ARBA00006987"/>
    </source>
</evidence>
<comment type="similarity">
    <text evidence="1">Belongs to the UPF0065 (bug) family.</text>
</comment>
<proteinExistence type="inferred from homology"/>
<comment type="caution">
    <text evidence="3">The sequence shown here is derived from an EMBL/GenBank/DDBJ whole genome shotgun (WGS) entry which is preliminary data.</text>
</comment>
<dbReference type="Gene3D" id="3.40.190.10">
    <property type="entry name" value="Periplasmic binding protein-like II"/>
    <property type="match status" value="1"/>
</dbReference>
<keyword evidence="4" id="KW-1185">Reference proteome</keyword>
<reference evidence="3 4" key="1">
    <citation type="submission" date="2019-02" db="EMBL/GenBank/DDBJ databases">
        <title>Genomic Encyclopedia of Type Strains, Phase IV (KMG-IV): sequencing the most valuable type-strain genomes for metagenomic binning, comparative biology and taxonomic classification.</title>
        <authorList>
            <person name="Goeker M."/>
        </authorList>
    </citation>
    <scope>NUCLEOTIDE SEQUENCE [LARGE SCALE GENOMIC DNA]</scope>
    <source>
        <strain evidence="3 4">K24</strain>
    </source>
</reference>
<sequence>MKTSIVRGLACAALLAGAAGAHAAPGYPDRPVRIVVPYTPGGATDTVARSIASQLSTRWGQPVIVENRGGASGMIGAAAVAKAPSDGYTLVLSDSAPFVILPSLHADMAYDPLKDFAPITVVARQVPILVVSSKLPVHNVKELVAYLKAHPNTPYGSLGPGSYPHVAMEEFQQLSGTRMLHVPYKGTAQVTTDMIGGQIGLYIGTLGAFQQQEKAGTVRILAVATQQRVSLRPDLPTVAEAGVPGFAVNVWFGLAGRAGTPADILDKIHADVRAVLGDRHFVEEVLLPQALTPGGDSRAEFGDLMRGDTERWRQSIQSAGIKL</sequence>
<dbReference type="Pfam" id="PF03401">
    <property type="entry name" value="TctC"/>
    <property type="match status" value="1"/>
</dbReference>
<dbReference type="SUPFAM" id="SSF53850">
    <property type="entry name" value="Periplasmic binding protein-like II"/>
    <property type="match status" value="1"/>
</dbReference>
<dbReference type="InterPro" id="IPR005064">
    <property type="entry name" value="BUG"/>
</dbReference>
<evidence type="ECO:0000313" key="4">
    <source>
        <dbReference type="Proteomes" id="UP000292445"/>
    </source>
</evidence>
<feature type="signal peptide" evidence="2">
    <location>
        <begin position="1"/>
        <end position="23"/>
    </location>
</feature>
<evidence type="ECO:0000313" key="3">
    <source>
        <dbReference type="EMBL" id="RZS78879.1"/>
    </source>
</evidence>
<protein>
    <submittedName>
        <fullName evidence="3">Tripartite-type tricarboxylate transporter receptor subunit TctC</fullName>
    </submittedName>
</protein>
<dbReference type="Proteomes" id="UP000292445">
    <property type="component" value="Unassembled WGS sequence"/>
</dbReference>
<dbReference type="CDD" id="cd13578">
    <property type="entry name" value="PBP2_Bug27"/>
    <property type="match status" value="1"/>
</dbReference>
<gene>
    <name evidence="3" type="ORF">EV675_5536</name>
</gene>
<dbReference type="RefSeq" id="WP_165404800.1">
    <property type="nucleotide sequence ID" value="NZ_SGXC01000003.1"/>
</dbReference>
<dbReference type="EMBL" id="SGXC01000003">
    <property type="protein sequence ID" value="RZS78879.1"/>
    <property type="molecule type" value="Genomic_DNA"/>
</dbReference>
<dbReference type="PIRSF" id="PIRSF017082">
    <property type="entry name" value="YflP"/>
    <property type="match status" value="1"/>
</dbReference>
<keyword evidence="2" id="KW-0732">Signal</keyword>